<gene>
    <name evidence="6" type="primary">RdRp</name>
</gene>
<dbReference type="Pfam" id="PF00978">
    <property type="entry name" value="RdRP_2"/>
    <property type="match status" value="1"/>
</dbReference>
<evidence type="ECO:0000256" key="3">
    <source>
        <dbReference type="ARBA" id="ARBA00022695"/>
    </source>
</evidence>
<protein>
    <submittedName>
        <fullName evidence="6">RNA-dependent RNA polymerase</fullName>
    </submittedName>
</protein>
<dbReference type="GO" id="GO:0039694">
    <property type="term" value="P:viral RNA genome replication"/>
    <property type="evidence" value="ECO:0007669"/>
    <property type="project" value="InterPro"/>
</dbReference>
<evidence type="ECO:0000256" key="2">
    <source>
        <dbReference type="ARBA" id="ARBA00022679"/>
    </source>
</evidence>
<reference evidence="6" key="1">
    <citation type="submission" date="2014-04" db="EMBL/GenBank/DDBJ databases">
        <title>An assemblage of novel putative closterovirus variants from American persimmon.</title>
        <authorList>
            <person name="Ito T."/>
            <person name="Sato A."/>
            <person name="Suzaki K."/>
        </authorList>
    </citation>
    <scope>NUCLEOTIDE SEQUENCE</scope>
    <source>
        <strain evidence="6">Variant 4</strain>
    </source>
</reference>
<dbReference type="EMBL" id="AB923927">
    <property type="protein sequence ID" value="BAQ08234.1"/>
    <property type="molecule type" value="Genomic_RNA"/>
</dbReference>
<dbReference type="SUPFAM" id="SSF56672">
    <property type="entry name" value="DNA/RNA polymerases"/>
    <property type="match status" value="1"/>
</dbReference>
<dbReference type="InterPro" id="IPR001788">
    <property type="entry name" value="RNA-dep_RNA_pol_alsuvir"/>
</dbReference>
<organism evidence="6">
    <name type="scientific">Persimmon virus B</name>
    <dbReference type="NCBI Taxonomy" id="1493829"/>
    <lineage>
        <taxon>Viruses</taxon>
        <taxon>Riboviria</taxon>
        <taxon>Orthornavirae</taxon>
        <taxon>Kitrinoviricota</taxon>
        <taxon>Alsuviricetes</taxon>
        <taxon>Martellivirales</taxon>
        <taxon>Closteroviridae</taxon>
        <taxon>Olivavirus</taxon>
        <taxon>Olivavirus betadiospyri</taxon>
    </lineage>
</organism>
<name>A0A0A8JBV1_9CLOS</name>
<evidence type="ECO:0000256" key="1">
    <source>
        <dbReference type="ARBA" id="ARBA00022484"/>
    </source>
</evidence>
<sequence length="522" mass="60523">NTQAIPDRINTVIENVYCYENRNFVAVTHEKCESTTNFARRSLDSLLSRCFDRDLISLVCKEAISLRERCFHHFMARRDSTFFNNMSSERVDVRNFSDYMTYFKVMVKREAKVKLDSSSLSKYPPAQNIIYHSKFVNSIFSPLFSELQRRIIACLNRNIVVYTGMAPSAFAIKMTRLVGSGADMYVGEIDFSKYDKSQDEYIKAFEISFYRLFGITEEMLDLWSAAEYFCNARVSGGSLSFKLQTQRRSGGANTFLGNTLVNLMILSLYYDLSRMDAVGVAGDDSVLYCREDITNHAQRMVNDIGMEAKFIKNSYGYFCSRFLVPVCERLYFVPDPYKFMVKLFKPTHVLNDVELRERYISHRDNCSDFGNEGVVRALSTLVNDRYKIEGRATYSAIAAVHCILANYTRYKAMYPVSRSIINVWEYTTSLILDRLGYSRVTPDHVVDVFVYSSHYGWLHHKEEEELVLMQSLSETKEAKCSRDAAKYLLPLYRSKVVRTIHNRMKRSRKGKYKFNYKQVGGH</sequence>
<keyword evidence="4" id="KW-0693">Viral RNA replication</keyword>
<evidence type="ECO:0000259" key="5">
    <source>
        <dbReference type="PROSITE" id="PS50507"/>
    </source>
</evidence>
<evidence type="ECO:0000313" key="6">
    <source>
        <dbReference type="EMBL" id="BAQ08234.1"/>
    </source>
</evidence>
<dbReference type="GO" id="GO:0003723">
    <property type="term" value="F:RNA binding"/>
    <property type="evidence" value="ECO:0007669"/>
    <property type="project" value="InterPro"/>
</dbReference>
<dbReference type="GO" id="GO:0006351">
    <property type="term" value="P:DNA-templated transcription"/>
    <property type="evidence" value="ECO:0007669"/>
    <property type="project" value="InterPro"/>
</dbReference>
<keyword evidence="2" id="KW-0808">Transferase</keyword>
<feature type="non-terminal residue" evidence="6">
    <location>
        <position position="1"/>
    </location>
</feature>
<dbReference type="InterPro" id="IPR007094">
    <property type="entry name" value="RNA-dir_pol_PSvirus"/>
</dbReference>
<dbReference type="PROSITE" id="PS50507">
    <property type="entry name" value="RDRP_SSRNA_POS"/>
    <property type="match status" value="1"/>
</dbReference>
<proteinExistence type="predicted"/>
<accession>A0A0A8JBV1</accession>
<keyword evidence="3" id="KW-0548">Nucleotidyltransferase</keyword>
<evidence type="ECO:0000256" key="4">
    <source>
        <dbReference type="ARBA" id="ARBA00022953"/>
    </source>
</evidence>
<keyword evidence="1 6" id="KW-0696">RNA-directed RNA polymerase</keyword>
<dbReference type="GO" id="GO:0003968">
    <property type="term" value="F:RNA-directed RNA polymerase activity"/>
    <property type="evidence" value="ECO:0007669"/>
    <property type="project" value="UniProtKB-KW"/>
</dbReference>
<feature type="domain" description="RdRp catalytic" evidence="5">
    <location>
        <begin position="184"/>
        <end position="297"/>
    </location>
</feature>
<dbReference type="InterPro" id="IPR043502">
    <property type="entry name" value="DNA/RNA_pol_sf"/>
</dbReference>